<dbReference type="Pfam" id="PF08646">
    <property type="entry name" value="Rep_fac-A_C"/>
    <property type="match status" value="1"/>
</dbReference>
<feature type="domain" description="Replication protein A OB" evidence="14">
    <location>
        <begin position="287"/>
        <end position="385"/>
    </location>
</feature>
<dbReference type="NCBIfam" id="TIGR00617">
    <property type="entry name" value="rpa1"/>
    <property type="match status" value="1"/>
</dbReference>
<keyword evidence="6 9" id="KW-0862">Zinc</keyword>
<comment type="function">
    <text evidence="9">As part of the replication protein A (RPA/RP-A), a single-stranded DNA-binding heterotrimeric complex, may play an essential role in DNA replication, recombination and repair. Binds and stabilizes single-stranded DNA intermediates, preventing complementary DNA reannealing and recruiting different proteins involved in DNA metabolism.</text>
</comment>
<feature type="region of interest" description="Disordered" evidence="10">
    <location>
        <begin position="112"/>
        <end position="159"/>
    </location>
</feature>
<dbReference type="Pfam" id="PF04057">
    <property type="entry name" value="Rep-A_N"/>
    <property type="match status" value="1"/>
</dbReference>
<comment type="similarity">
    <text evidence="2 9">Belongs to the replication factor A protein 1 family.</text>
</comment>
<dbReference type="GO" id="GO:0006310">
    <property type="term" value="P:DNA recombination"/>
    <property type="evidence" value="ECO:0007669"/>
    <property type="project" value="InterPro"/>
</dbReference>
<evidence type="ECO:0000259" key="13">
    <source>
        <dbReference type="Pfam" id="PF08646"/>
    </source>
</evidence>
<dbReference type="PANTHER" id="PTHR47165">
    <property type="entry name" value="OS03G0429900 PROTEIN"/>
    <property type="match status" value="1"/>
</dbReference>
<dbReference type="GO" id="GO:0000781">
    <property type="term" value="C:chromosome, telomeric region"/>
    <property type="evidence" value="ECO:0007669"/>
    <property type="project" value="UniProtKB-ARBA"/>
</dbReference>
<feature type="domain" description="Replication factor-A protein 1 N-terminal" evidence="12">
    <location>
        <begin position="24"/>
        <end position="109"/>
    </location>
</feature>
<dbReference type="InterPro" id="IPR004591">
    <property type="entry name" value="Rfa1"/>
</dbReference>
<dbReference type="PANTHER" id="PTHR47165:SF4">
    <property type="entry name" value="OS03G0429900 PROTEIN"/>
    <property type="match status" value="1"/>
</dbReference>
<dbReference type="GO" id="GO:0006260">
    <property type="term" value="P:DNA replication"/>
    <property type="evidence" value="ECO:0007669"/>
    <property type="project" value="UniProtKB-KW"/>
</dbReference>
<dbReference type="FunFam" id="2.40.50.140:FF:000064">
    <property type="entry name" value="Replication protein A subunit"/>
    <property type="match status" value="1"/>
</dbReference>
<organism evidence="15 16">
    <name type="scientific">Tetrapyrgos nigripes</name>
    <dbReference type="NCBI Taxonomy" id="182062"/>
    <lineage>
        <taxon>Eukaryota</taxon>
        <taxon>Fungi</taxon>
        <taxon>Dikarya</taxon>
        <taxon>Basidiomycota</taxon>
        <taxon>Agaricomycotina</taxon>
        <taxon>Agaricomycetes</taxon>
        <taxon>Agaricomycetidae</taxon>
        <taxon>Agaricales</taxon>
        <taxon>Marasmiineae</taxon>
        <taxon>Marasmiaceae</taxon>
        <taxon>Tetrapyrgos</taxon>
    </lineage>
</organism>
<dbReference type="GO" id="GO:0008270">
    <property type="term" value="F:zinc ion binding"/>
    <property type="evidence" value="ECO:0007669"/>
    <property type="project" value="UniProtKB-KW"/>
</dbReference>
<evidence type="ECO:0000259" key="14">
    <source>
        <dbReference type="Pfam" id="PF16900"/>
    </source>
</evidence>
<evidence type="ECO:0000256" key="3">
    <source>
        <dbReference type="ARBA" id="ARBA00022705"/>
    </source>
</evidence>
<comment type="caution">
    <text evidence="15">The sequence shown here is derived from an EMBL/GenBank/DDBJ whole genome shotgun (WGS) entry which is preliminary data.</text>
</comment>
<evidence type="ECO:0000256" key="8">
    <source>
        <dbReference type="ARBA" id="ARBA00023242"/>
    </source>
</evidence>
<dbReference type="InterPro" id="IPR031657">
    <property type="entry name" value="REPA_OB_2"/>
</dbReference>
<dbReference type="AlphaFoldDB" id="A0A8H5LY29"/>
<dbReference type="Pfam" id="PF01336">
    <property type="entry name" value="tRNA_anti-codon"/>
    <property type="match status" value="1"/>
</dbReference>
<keyword evidence="7 9" id="KW-0238">DNA-binding</keyword>
<evidence type="ECO:0000256" key="4">
    <source>
        <dbReference type="ARBA" id="ARBA00022723"/>
    </source>
</evidence>
<dbReference type="GO" id="GO:0006281">
    <property type="term" value="P:DNA repair"/>
    <property type="evidence" value="ECO:0007669"/>
    <property type="project" value="InterPro"/>
</dbReference>
<evidence type="ECO:0000256" key="9">
    <source>
        <dbReference type="RuleBase" id="RU364130"/>
    </source>
</evidence>
<evidence type="ECO:0000259" key="11">
    <source>
        <dbReference type="Pfam" id="PF01336"/>
    </source>
</evidence>
<dbReference type="Gene3D" id="2.40.50.140">
    <property type="entry name" value="Nucleic acid-binding proteins"/>
    <property type="match status" value="4"/>
</dbReference>
<keyword evidence="5 9" id="KW-0863">Zinc-finger</keyword>
<evidence type="ECO:0000256" key="6">
    <source>
        <dbReference type="ARBA" id="ARBA00022833"/>
    </source>
</evidence>
<feature type="domain" description="Replication factor A C-terminal" evidence="13">
    <location>
        <begin position="455"/>
        <end position="599"/>
    </location>
</feature>
<dbReference type="FunFam" id="2.40.50.140:FF:000041">
    <property type="entry name" value="Replication protein A subunit"/>
    <property type="match status" value="1"/>
</dbReference>
<evidence type="ECO:0000256" key="2">
    <source>
        <dbReference type="ARBA" id="ARBA00005690"/>
    </source>
</evidence>
<dbReference type="InterPro" id="IPR007199">
    <property type="entry name" value="Rep_factor-A_N"/>
</dbReference>
<gene>
    <name evidence="15" type="ORF">D9758_000878</name>
</gene>
<sequence length="613" mass="68507">MAHELEEGVCARLTAATPNDDTLFTTPHVLQVLSVKKIGKESGSSSTDRFRVILSDGQHFTQAMLATQLNHLVHDHTVDKHTIIRTDRMSCNFVQDKRLLILMSLSVVGQSEEKIGEPTAIGPAEESGSKPPSAVPTPAPQKPAQSSSNGSAYNPKPAAKNAKNSWFPIEALSPYQNNWTIKARCTQKSDWRTWSNNKGEGKLFNVTLMDETGEIRGTAFNAVADTLYPKFEEGKVYFVSKAKVQLAKKKFSNLPNDYELNFERNTEVEECTESTDLPMVKYNFVSLSDLENLAKDSTCDVVAIVTNVSEISTFTAKSTQKELKKRELTLVDKSGYATRFTLWGKQAESFHTDEPNPVVALKGVKVGDFQGKNLSMASSSIMNLNPDIQEAFALRGWYDASGRDQSFQSHTNTSGSFSGGGGGGFRREELKSLIDMKRDSDVLIKSPQDEVKPLFFSIRATIMHIKADNIAYPACKTPDCNKKVIQNGDVWTCDKCNKSHDGPSWRYIISMACSDPTAQVWLQGFNDVGEAIFERKADDLMHMKETDEGSYNSIMHHSICKTYNFLVRAKPDQYGDSNVRMRYGVMRVSKPDWKEESKFFLERLHSAWGQQDL</sequence>
<keyword evidence="4 9" id="KW-0479">Metal-binding</keyword>
<dbReference type="GO" id="GO:0007004">
    <property type="term" value="P:telomere maintenance via telomerase"/>
    <property type="evidence" value="ECO:0007669"/>
    <property type="project" value="UniProtKB-ARBA"/>
</dbReference>
<feature type="compositionally biased region" description="Polar residues" evidence="10">
    <location>
        <begin position="143"/>
        <end position="152"/>
    </location>
</feature>
<proteinExistence type="inferred from homology"/>
<dbReference type="FunFam" id="2.40.50.140:FF:000090">
    <property type="entry name" value="Replication protein A subunit"/>
    <property type="match status" value="1"/>
</dbReference>
<dbReference type="EMBL" id="JAACJM010000003">
    <property type="protein sequence ID" value="KAF5373748.1"/>
    <property type="molecule type" value="Genomic_DNA"/>
</dbReference>
<protein>
    <recommendedName>
        <fullName evidence="9">Replication protein A subunit</fullName>
    </recommendedName>
</protein>
<evidence type="ECO:0000256" key="1">
    <source>
        <dbReference type="ARBA" id="ARBA00004123"/>
    </source>
</evidence>
<evidence type="ECO:0000256" key="5">
    <source>
        <dbReference type="ARBA" id="ARBA00022771"/>
    </source>
</evidence>
<dbReference type="InterPro" id="IPR012340">
    <property type="entry name" value="NA-bd_OB-fold"/>
</dbReference>
<dbReference type="FunFam" id="2.40.50.140:FF:000117">
    <property type="entry name" value="Replication protein A subunit"/>
    <property type="match status" value="1"/>
</dbReference>
<dbReference type="GO" id="GO:0005662">
    <property type="term" value="C:DNA replication factor A complex"/>
    <property type="evidence" value="ECO:0007669"/>
    <property type="project" value="UniProtKB-ARBA"/>
</dbReference>
<evidence type="ECO:0000256" key="10">
    <source>
        <dbReference type="SAM" id="MobiDB-lite"/>
    </source>
</evidence>
<dbReference type="InterPro" id="IPR004365">
    <property type="entry name" value="NA-bd_OB_tRNA"/>
</dbReference>
<dbReference type="CDD" id="cd04476">
    <property type="entry name" value="RPA1_DBD_C"/>
    <property type="match status" value="1"/>
</dbReference>
<evidence type="ECO:0000313" key="16">
    <source>
        <dbReference type="Proteomes" id="UP000559256"/>
    </source>
</evidence>
<dbReference type="Proteomes" id="UP000559256">
    <property type="component" value="Unassembled WGS sequence"/>
</dbReference>
<dbReference type="CDD" id="cd04475">
    <property type="entry name" value="RPA1_DBD_B"/>
    <property type="match status" value="1"/>
</dbReference>
<evidence type="ECO:0000313" key="15">
    <source>
        <dbReference type="EMBL" id="KAF5373748.1"/>
    </source>
</evidence>
<feature type="domain" description="OB" evidence="11">
    <location>
        <begin position="179"/>
        <end position="260"/>
    </location>
</feature>
<dbReference type="Pfam" id="PF16900">
    <property type="entry name" value="REPA_OB_2"/>
    <property type="match status" value="1"/>
</dbReference>
<dbReference type="OrthoDB" id="1751331at2759"/>
<name>A0A8H5LY29_9AGAR</name>
<keyword evidence="16" id="KW-1185">Reference proteome</keyword>
<reference evidence="15 16" key="1">
    <citation type="journal article" date="2020" name="ISME J.">
        <title>Uncovering the hidden diversity of litter-decomposition mechanisms in mushroom-forming fungi.</title>
        <authorList>
            <person name="Floudas D."/>
            <person name="Bentzer J."/>
            <person name="Ahren D."/>
            <person name="Johansson T."/>
            <person name="Persson P."/>
            <person name="Tunlid A."/>
        </authorList>
    </citation>
    <scope>NUCLEOTIDE SEQUENCE [LARGE SCALE GENOMIC DNA]</scope>
    <source>
        <strain evidence="15 16">CBS 291.85</strain>
    </source>
</reference>
<dbReference type="InterPro" id="IPR047192">
    <property type="entry name" value="Euk_RPA1_DBD_C"/>
</dbReference>
<keyword evidence="8 9" id="KW-0539">Nucleus</keyword>
<dbReference type="CDD" id="cd04477">
    <property type="entry name" value="RPA1N"/>
    <property type="match status" value="1"/>
</dbReference>
<comment type="subcellular location">
    <subcellularLocation>
        <location evidence="1 9">Nucleus</location>
    </subcellularLocation>
</comment>
<evidence type="ECO:0000259" key="12">
    <source>
        <dbReference type="Pfam" id="PF04057"/>
    </source>
</evidence>
<dbReference type="CDD" id="cd04474">
    <property type="entry name" value="RPA1_DBD_A"/>
    <property type="match status" value="1"/>
</dbReference>
<dbReference type="GO" id="GO:0003677">
    <property type="term" value="F:DNA binding"/>
    <property type="evidence" value="ECO:0007669"/>
    <property type="project" value="UniProtKB-KW"/>
</dbReference>
<evidence type="ECO:0000256" key="7">
    <source>
        <dbReference type="ARBA" id="ARBA00023125"/>
    </source>
</evidence>
<accession>A0A8H5LY29</accession>
<keyword evidence="3 9" id="KW-0235">DNA replication</keyword>
<comment type="subunit">
    <text evidence="9">Component of the heterotrimeric canonical replication protein A complex (RPA).</text>
</comment>
<dbReference type="InterPro" id="IPR013955">
    <property type="entry name" value="Rep_factor-A_C"/>
</dbReference>
<dbReference type="SUPFAM" id="SSF50249">
    <property type="entry name" value="Nucleic acid-binding proteins"/>
    <property type="match status" value="4"/>
</dbReference>